<accession>A0A1I0JWB1</accession>
<keyword evidence="3" id="KW-1185">Reference proteome</keyword>
<protein>
    <submittedName>
        <fullName evidence="2">Uncharacterized protein</fullName>
    </submittedName>
</protein>
<dbReference type="AlphaFoldDB" id="A0A1I0JWB1"/>
<evidence type="ECO:0000256" key="1">
    <source>
        <dbReference type="SAM" id="MobiDB-lite"/>
    </source>
</evidence>
<reference evidence="3" key="1">
    <citation type="submission" date="2016-10" db="EMBL/GenBank/DDBJ databases">
        <authorList>
            <person name="Varghese N."/>
            <person name="Submissions S."/>
        </authorList>
    </citation>
    <scope>NUCLEOTIDE SEQUENCE [LARGE SCALE GENOMIC DNA]</scope>
    <source>
        <strain evidence="3">DSM 16858</strain>
    </source>
</reference>
<gene>
    <name evidence="2" type="ORF">SAMN05443639_108170</name>
</gene>
<organism evidence="2 3">
    <name type="scientific">Stigmatella erecta</name>
    <dbReference type="NCBI Taxonomy" id="83460"/>
    <lineage>
        <taxon>Bacteria</taxon>
        <taxon>Pseudomonadati</taxon>
        <taxon>Myxococcota</taxon>
        <taxon>Myxococcia</taxon>
        <taxon>Myxococcales</taxon>
        <taxon>Cystobacterineae</taxon>
        <taxon>Archangiaceae</taxon>
        <taxon>Stigmatella</taxon>
    </lineage>
</organism>
<feature type="compositionally biased region" description="Basic and acidic residues" evidence="1">
    <location>
        <begin position="141"/>
        <end position="151"/>
    </location>
</feature>
<sequence>MSLPPAEGASRSWTRRAAWLGLLVPLVLGGLWWGGGLGGEEVAGPLGGSDSRGAGTPPGGPGGPRQGGAPVRGPAPARAAAGKPALSPEEAEREAQRELWAQRLEQARLTLDTYRKGTRYPPDSSPIREHPDQEQLPAPERAQRLSKESPEVQLRLKQDRVFLVGDEAVHFSVGCENANTREPLPCEVTGGKAFEAELMAGAGNAAAAVPLVFSDEGLEGDPVARDGLFTARLQPSKQGFAMFSGTLRVAFQVRSGRAEGGAFFDVLYTALPPAVLTGKVREAVEQGSLQLYLGIQVRKPGRYVLTGRVDDEAGVPFGHVAFNEELKEGAHEVKFTLFGKLLLDEAPSFPLKLRDVDGFLLKEEGDPDRELMAALRGYVHATREYPSTSFSPDEWQSEERTRHLDEFTRDVNEAQKQLDAIAGKGTP</sequence>
<feature type="region of interest" description="Disordered" evidence="1">
    <location>
        <begin position="38"/>
        <end position="96"/>
    </location>
</feature>
<feature type="compositionally biased region" description="Gly residues" evidence="1">
    <location>
        <begin position="38"/>
        <end position="47"/>
    </location>
</feature>
<feature type="compositionally biased region" description="Low complexity" evidence="1">
    <location>
        <begin position="67"/>
        <end position="85"/>
    </location>
</feature>
<evidence type="ECO:0000313" key="3">
    <source>
        <dbReference type="Proteomes" id="UP000199181"/>
    </source>
</evidence>
<feature type="region of interest" description="Disordered" evidence="1">
    <location>
        <begin position="111"/>
        <end position="151"/>
    </location>
</feature>
<proteinExistence type="predicted"/>
<dbReference type="EMBL" id="FOIJ01000008">
    <property type="protein sequence ID" value="SEU14978.1"/>
    <property type="molecule type" value="Genomic_DNA"/>
</dbReference>
<evidence type="ECO:0000313" key="2">
    <source>
        <dbReference type="EMBL" id="SEU14978.1"/>
    </source>
</evidence>
<dbReference type="Proteomes" id="UP000199181">
    <property type="component" value="Unassembled WGS sequence"/>
</dbReference>
<name>A0A1I0JWB1_9BACT</name>